<dbReference type="SUPFAM" id="SSF56300">
    <property type="entry name" value="Metallo-dependent phosphatases"/>
    <property type="match status" value="1"/>
</dbReference>
<dbReference type="InterPro" id="IPR027417">
    <property type="entry name" value="P-loop_NTPase"/>
</dbReference>
<dbReference type="PANTHER" id="PTHR42850">
    <property type="entry name" value="METALLOPHOSPHOESTERASE"/>
    <property type="match status" value="1"/>
</dbReference>
<keyword evidence="2" id="KW-0808">Transferase</keyword>
<evidence type="ECO:0000259" key="1">
    <source>
        <dbReference type="Pfam" id="PF00149"/>
    </source>
</evidence>
<dbReference type="RefSeq" id="WP_184198810.1">
    <property type="nucleotide sequence ID" value="NZ_JACHGW010000003.1"/>
</dbReference>
<dbReference type="AlphaFoldDB" id="A0A7W9SRM6"/>
<dbReference type="Gene3D" id="3.60.21.10">
    <property type="match status" value="1"/>
</dbReference>
<dbReference type="GO" id="GO:0016791">
    <property type="term" value="F:phosphatase activity"/>
    <property type="evidence" value="ECO:0007669"/>
    <property type="project" value="TreeGrafter"/>
</dbReference>
<evidence type="ECO:0000313" key="2">
    <source>
        <dbReference type="EMBL" id="MBB6051581.1"/>
    </source>
</evidence>
<dbReference type="InterPro" id="IPR041780">
    <property type="entry name" value="MPP_PrpE-like"/>
</dbReference>
<reference evidence="2 3" key="1">
    <citation type="submission" date="2020-08" db="EMBL/GenBank/DDBJ databases">
        <title>Genomic Encyclopedia of Type Strains, Phase IV (KMG-IV): sequencing the most valuable type-strain genomes for metagenomic binning, comparative biology and taxonomic classification.</title>
        <authorList>
            <person name="Goeker M."/>
        </authorList>
    </citation>
    <scope>NUCLEOTIDE SEQUENCE [LARGE SCALE GENOMIC DNA]</scope>
    <source>
        <strain evidence="2 3">DSM 23562</strain>
    </source>
</reference>
<dbReference type="Pfam" id="PF13671">
    <property type="entry name" value="AAA_33"/>
    <property type="match status" value="1"/>
</dbReference>
<evidence type="ECO:0000313" key="3">
    <source>
        <dbReference type="Proteomes" id="UP000520814"/>
    </source>
</evidence>
<accession>A0A7W9SRM6</accession>
<dbReference type="InterPro" id="IPR029052">
    <property type="entry name" value="Metallo-depent_PP-like"/>
</dbReference>
<organism evidence="2 3">
    <name type="scientific">Armatimonas rosea</name>
    <dbReference type="NCBI Taxonomy" id="685828"/>
    <lineage>
        <taxon>Bacteria</taxon>
        <taxon>Bacillati</taxon>
        <taxon>Armatimonadota</taxon>
        <taxon>Armatimonadia</taxon>
        <taxon>Armatimonadales</taxon>
        <taxon>Armatimonadaceae</taxon>
        <taxon>Armatimonas</taxon>
    </lineage>
</organism>
<sequence length="421" mass="45990">MTLNFPPVCLIVLCGASGSGKSTWARRHFLPSQLVSSDQCREMVVDSAASQSANDDAFALFHQWIALRLKNRRLTVADSTALKPGARDRLIALAQEARVPVVVVAFDVPLDEAIRRDSLRTERSVGEKVVTRHRATLEQALRELAKDTRLAALHVLTPEQQDTVTVQTTPGAVAAPAFDVIGDVHGCLPELKSLLTKLGYDHESTHPTGRVPVFVGDLADRGPDSPGVLRFVCDLVAADKALFVPGNHDDKLFRMLQGGKVQRTHGLDLTEEQLLGMPEKERERLTLDILAYLAPQPVHLVLAEGRLAVAHAGIRDDMLGQSSDFITRFTRFGDVRGFAPDGMPLRHDWAAERENGDSGPLICYGHTPQDEIRFVNNTVNLDGGCVFGGFLAALRFPERELVTVPAEHAYAERRGGSAPAE</sequence>
<dbReference type="EMBL" id="JACHGW010000003">
    <property type="protein sequence ID" value="MBB6051581.1"/>
    <property type="molecule type" value="Genomic_DNA"/>
</dbReference>
<dbReference type="SUPFAM" id="SSF52540">
    <property type="entry name" value="P-loop containing nucleoside triphosphate hydrolases"/>
    <property type="match status" value="1"/>
</dbReference>
<dbReference type="Gene3D" id="3.40.50.300">
    <property type="entry name" value="P-loop containing nucleotide triphosphate hydrolases"/>
    <property type="match status" value="1"/>
</dbReference>
<dbReference type="InterPro" id="IPR004843">
    <property type="entry name" value="Calcineurin-like_PHP"/>
</dbReference>
<dbReference type="Pfam" id="PF00149">
    <property type="entry name" value="Metallophos"/>
    <property type="match status" value="1"/>
</dbReference>
<proteinExistence type="predicted"/>
<dbReference type="PANTHER" id="PTHR42850:SF7">
    <property type="entry name" value="BIS(5'-NUCLEOSYL)-TETRAPHOSPHATASE PRPE [ASYMMETRICAL]"/>
    <property type="match status" value="1"/>
</dbReference>
<dbReference type="GO" id="GO:0005737">
    <property type="term" value="C:cytoplasm"/>
    <property type="evidence" value="ECO:0007669"/>
    <property type="project" value="TreeGrafter"/>
</dbReference>
<protein>
    <submittedName>
        <fullName evidence="2">Putative kinase/diadenosine tetraphosphatase ApaH/serine/threonine PP2A family protein phosphatase</fullName>
    </submittedName>
</protein>
<dbReference type="InterPro" id="IPR050126">
    <property type="entry name" value="Ap4A_hydrolase"/>
</dbReference>
<gene>
    <name evidence="2" type="ORF">HNQ39_003391</name>
</gene>
<feature type="domain" description="Calcineurin-like phosphoesterase" evidence="1">
    <location>
        <begin position="179"/>
        <end position="373"/>
    </location>
</feature>
<dbReference type="Proteomes" id="UP000520814">
    <property type="component" value="Unassembled WGS sequence"/>
</dbReference>
<name>A0A7W9SRM6_ARMRO</name>
<keyword evidence="2" id="KW-0418">Kinase</keyword>
<dbReference type="CDD" id="cd07423">
    <property type="entry name" value="MPP_Prp_like"/>
    <property type="match status" value="1"/>
</dbReference>
<dbReference type="GO" id="GO:0016301">
    <property type="term" value="F:kinase activity"/>
    <property type="evidence" value="ECO:0007669"/>
    <property type="project" value="UniProtKB-KW"/>
</dbReference>
<keyword evidence="3" id="KW-1185">Reference proteome</keyword>
<comment type="caution">
    <text evidence="2">The sequence shown here is derived from an EMBL/GenBank/DDBJ whole genome shotgun (WGS) entry which is preliminary data.</text>
</comment>